<dbReference type="GO" id="GO:0016787">
    <property type="term" value="F:hydrolase activity"/>
    <property type="evidence" value="ECO:0007669"/>
    <property type="project" value="UniProtKB-KW"/>
</dbReference>
<dbReference type="PANTHER" id="PTHR43283:SF11">
    <property type="entry name" value="BETA-LACTAMASE-RELATED DOMAIN-CONTAINING PROTEIN"/>
    <property type="match status" value="1"/>
</dbReference>
<sequence length="378" mass="42089">MDNPSPLDRSPLERASPTDMGIDPDAIADAIAFHKTHDTLAEQVAYDFSNLDPWDEAEGPYGRRLGPMPPRRGGPSGMILKDGDVIAEWGDIHRVDHTFSVAKSFLSLCAGIAFDRGLLPPLDEPVAETIQDGGFESEHNQQITWRHLLAQTSEWEGTLFDRPDTVDRNRAVGKTDALDKATTRTLEQPGTFWEYNDVRINRLSLALLRLFGKPLPRVLADEIMTPIGATEWEWHGYYNSRVDVNGQAMECVSGGGHWGGGLWISTDSLARVGMLLANGGVWNGNRILSESWIDLSTTPCNIYPGYGFLWWLNTDQTVWPAAPEASYAALGAGQNMLWIDPKDSLVVVLRWLRMHPDRAERSDNPNQAAFFERLFATS</sequence>
<dbReference type="Pfam" id="PF00144">
    <property type="entry name" value="Beta-lactamase"/>
    <property type="match status" value="1"/>
</dbReference>
<evidence type="ECO:0000313" key="5">
    <source>
        <dbReference type="Proteomes" id="UP001203207"/>
    </source>
</evidence>
<dbReference type="Gene3D" id="3.40.710.10">
    <property type="entry name" value="DD-peptidase/beta-lactamase superfamily"/>
    <property type="match status" value="1"/>
</dbReference>
<evidence type="ECO:0000256" key="1">
    <source>
        <dbReference type="ARBA" id="ARBA00022801"/>
    </source>
</evidence>
<gene>
    <name evidence="4" type="ORF">AArcSt2_08335</name>
</gene>
<dbReference type="RefSeq" id="WP_250583877.1">
    <property type="nucleotide sequence ID" value="NZ_JAKRVX010000003.1"/>
</dbReference>
<protein>
    <submittedName>
        <fullName evidence="4">Beta-lactamase family protein</fullName>
    </submittedName>
</protein>
<reference evidence="4" key="1">
    <citation type="journal article" date="2022" name="Syst. Appl. Microbiol.">
        <title>Natronocalculus amylovorans gen. nov., sp. nov., and Natranaeroarchaeum aerophilus sp. nov., dominant culturable amylolytic natronoarchaea from hypersaline soda lakes in southwestern Siberia.</title>
        <authorList>
            <person name="Sorokin D.Y."/>
            <person name="Elcheninov A.G."/>
            <person name="Khizhniak T.V."/>
            <person name="Koenen M."/>
            <person name="Bale N.J."/>
            <person name="Damste J.S.S."/>
            <person name="Kublanov I.V."/>
        </authorList>
    </citation>
    <scope>NUCLEOTIDE SEQUENCE</scope>
    <source>
        <strain evidence="4">AArc-St2</strain>
    </source>
</reference>
<dbReference type="InterPro" id="IPR012338">
    <property type="entry name" value="Beta-lactam/transpept-like"/>
</dbReference>
<proteinExistence type="predicted"/>
<evidence type="ECO:0000313" key="4">
    <source>
        <dbReference type="EMBL" id="MCL9816948.1"/>
    </source>
</evidence>
<dbReference type="InterPro" id="IPR050789">
    <property type="entry name" value="Diverse_Enzym_Activities"/>
</dbReference>
<evidence type="ECO:0000259" key="3">
    <source>
        <dbReference type="Pfam" id="PF00144"/>
    </source>
</evidence>
<keyword evidence="5" id="KW-1185">Reference proteome</keyword>
<dbReference type="PANTHER" id="PTHR43283">
    <property type="entry name" value="BETA-LACTAMASE-RELATED"/>
    <property type="match status" value="1"/>
</dbReference>
<dbReference type="SUPFAM" id="SSF56601">
    <property type="entry name" value="beta-lactamase/transpeptidase-like"/>
    <property type="match status" value="1"/>
</dbReference>
<accession>A0AAE3FXP5</accession>
<name>A0AAE3FXP5_9EURY</name>
<organism evidence="4 5">
    <name type="scientific">Natronocalculus amylovorans</name>
    <dbReference type="NCBI Taxonomy" id="2917812"/>
    <lineage>
        <taxon>Archaea</taxon>
        <taxon>Methanobacteriati</taxon>
        <taxon>Methanobacteriota</taxon>
        <taxon>Stenosarchaea group</taxon>
        <taxon>Halobacteria</taxon>
        <taxon>Halobacteriales</taxon>
        <taxon>Haloferacaceae</taxon>
        <taxon>Natronocalculus</taxon>
    </lineage>
</organism>
<dbReference type="AlphaFoldDB" id="A0AAE3FXP5"/>
<feature type="domain" description="Beta-lactamase-related" evidence="3">
    <location>
        <begin position="98"/>
        <end position="368"/>
    </location>
</feature>
<feature type="region of interest" description="Disordered" evidence="2">
    <location>
        <begin position="1"/>
        <end position="21"/>
    </location>
</feature>
<dbReference type="EMBL" id="JAKRVX010000003">
    <property type="protein sequence ID" value="MCL9816948.1"/>
    <property type="molecule type" value="Genomic_DNA"/>
</dbReference>
<keyword evidence="1" id="KW-0378">Hydrolase</keyword>
<dbReference type="Proteomes" id="UP001203207">
    <property type="component" value="Unassembled WGS sequence"/>
</dbReference>
<evidence type="ECO:0000256" key="2">
    <source>
        <dbReference type="SAM" id="MobiDB-lite"/>
    </source>
</evidence>
<comment type="caution">
    <text evidence="4">The sequence shown here is derived from an EMBL/GenBank/DDBJ whole genome shotgun (WGS) entry which is preliminary data.</text>
</comment>
<reference evidence="4" key="2">
    <citation type="submission" date="2022-02" db="EMBL/GenBank/DDBJ databases">
        <authorList>
            <person name="Elcheninov A.G."/>
            <person name="Sorokin D.Y."/>
            <person name="Kublanov I.V."/>
        </authorList>
    </citation>
    <scope>NUCLEOTIDE SEQUENCE</scope>
    <source>
        <strain evidence="4">AArc-St2</strain>
    </source>
</reference>
<dbReference type="InterPro" id="IPR001466">
    <property type="entry name" value="Beta-lactam-related"/>
</dbReference>